<evidence type="ECO:0000313" key="10">
    <source>
        <dbReference type="EMBL" id="ALI55697.1"/>
    </source>
</evidence>
<dbReference type="GO" id="GO:0005576">
    <property type="term" value="C:extracellular region"/>
    <property type="evidence" value="ECO:0007669"/>
    <property type="project" value="UniProtKB-SubCell"/>
</dbReference>
<proteinExistence type="inferred from homology"/>
<dbReference type="NCBIfam" id="TIGR02492">
    <property type="entry name" value="flgK_ends"/>
    <property type="match status" value="1"/>
</dbReference>
<dbReference type="RefSeq" id="WP_062218053.1">
    <property type="nucleotide sequence ID" value="NZ_CP012023.1"/>
</dbReference>
<dbReference type="Pfam" id="PF00460">
    <property type="entry name" value="Flg_bb_rod"/>
    <property type="match status" value="1"/>
</dbReference>
<feature type="domain" description="Flagellar basal-body/hook protein C-terminal" evidence="8">
    <location>
        <begin position="448"/>
        <end position="484"/>
    </location>
</feature>
<dbReference type="Pfam" id="PF06429">
    <property type="entry name" value="Flg_bbr_C"/>
    <property type="match status" value="1"/>
</dbReference>
<evidence type="ECO:0000256" key="6">
    <source>
        <dbReference type="ARBA" id="ARBA00023143"/>
    </source>
</evidence>
<dbReference type="EMBL" id="CP012023">
    <property type="protein sequence ID" value="ALI55697.1"/>
    <property type="molecule type" value="Genomic_DNA"/>
</dbReference>
<accession>A0A0N9ZGL5</accession>
<dbReference type="InterPro" id="IPR002371">
    <property type="entry name" value="FlgK"/>
</dbReference>
<evidence type="ECO:0000259" key="8">
    <source>
        <dbReference type="Pfam" id="PF06429"/>
    </source>
</evidence>
<evidence type="ECO:0000259" key="9">
    <source>
        <dbReference type="Pfam" id="PF22638"/>
    </source>
</evidence>
<comment type="subcellular location">
    <subcellularLocation>
        <location evidence="1">Bacterial flagellum basal body</location>
    </subcellularLocation>
    <subcellularLocation>
        <location evidence="2">Secreted</location>
    </subcellularLocation>
</comment>
<gene>
    <name evidence="10" type="ORF">IMCC12053_1750</name>
</gene>
<dbReference type="Pfam" id="PF22638">
    <property type="entry name" value="FlgK_D1"/>
    <property type="match status" value="1"/>
</dbReference>
<dbReference type="GO" id="GO:0005198">
    <property type="term" value="F:structural molecule activity"/>
    <property type="evidence" value="ECO:0007669"/>
    <property type="project" value="InterPro"/>
</dbReference>
<evidence type="ECO:0000313" key="11">
    <source>
        <dbReference type="Proteomes" id="UP000064920"/>
    </source>
</evidence>
<dbReference type="STRING" id="1397108.IMCC12053_1750"/>
<dbReference type="PATRIC" id="fig|1397108.4.peg.1787"/>
<feature type="domain" description="Flagellar basal body rod protein N-terminal" evidence="7">
    <location>
        <begin position="8"/>
        <end position="36"/>
    </location>
</feature>
<dbReference type="GO" id="GO:0044780">
    <property type="term" value="P:bacterial-type flagellum assembly"/>
    <property type="evidence" value="ECO:0007669"/>
    <property type="project" value="InterPro"/>
</dbReference>
<comment type="similarity">
    <text evidence="3">Belongs to the flagella basal body rod proteins family.</text>
</comment>
<keyword evidence="10" id="KW-0969">Cilium</keyword>
<dbReference type="OrthoDB" id="7181295at2"/>
<dbReference type="SUPFAM" id="SSF64518">
    <property type="entry name" value="Phase 1 flagellin"/>
    <property type="match status" value="1"/>
</dbReference>
<protein>
    <recommendedName>
        <fullName evidence="4">Flagellar hook-associated protein 1</fullName>
    </recommendedName>
</protein>
<reference evidence="10 11" key="1">
    <citation type="submission" date="2015-05" db="EMBL/GenBank/DDBJ databases">
        <authorList>
            <person name="Wang D.B."/>
            <person name="Wang M."/>
        </authorList>
    </citation>
    <scope>NUCLEOTIDE SEQUENCE [LARGE SCALE GENOMIC DNA]</scope>
    <source>
        <strain evidence="10 11">IMCC 12053</strain>
    </source>
</reference>
<name>A0A0N9ZGL5_9RHOB</name>
<evidence type="ECO:0000256" key="1">
    <source>
        <dbReference type="ARBA" id="ARBA00004117"/>
    </source>
</evidence>
<dbReference type="PANTHER" id="PTHR30033">
    <property type="entry name" value="FLAGELLAR HOOK-ASSOCIATED PROTEIN 1"/>
    <property type="match status" value="1"/>
</dbReference>
<evidence type="ECO:0000256" key="3">
    <source>
        <dbReference type="ARBA" id="ARBA00009677"/>
    </source>
</evidence>
<organism evidence="10 11">
    <name type="scientific">Celeribacter marinus</name>
    <dbReference type="NCBI Taxonomy" id="1397108"/>
    <lineage>
        <taxon>Bacteria</taxon>
        <taxon>Pseudomonadati</taxon>
        <taxon>Pseudomonadota</taxon>
        <taxon>Alphaproteobacteria</taxon>
        <taxon>Rhodobacterales</taxon>
        <taxon>Roseobacteraceae</taxon>
        <taxon>Celeribacter</taxon>
    </lineage>
</organism>
<keyword evidence="6" id="KW-0975">Bacterial flagellum</keyword>
<dbReference type="InterPro" id="IPR010930">
    <property type="entry name" value="Flg_bb/hook_C_dom"/>
</dbReference>
<evidence type="ECO:0000256" key="5">
    <source>
        <dbReference type="ARBA" id="ARBA00022525"/>
    </source>
</evidence>
<evidence type="ECO:0000256" key="2">
    <source>
        <dbReference type="ARBA" id="ARBA00004613"/>
    </source>
</evidence>
<dbReference type="PANTHER" id="PTHR30033:SF1">
    <property type="entry name" value="FLAGELLAR HOOK-ASSOCIATED PROTEIN 1"/>
    <property type="match status" value="1"/>
</dbReference>
<keyword evidence="11" id="KW-1185">Reference proteome</keyword>
<evidence type="ECO:0000259" key="7">
    <source>
        <dbReference type="Pfam" id="PF00460"/>
    </source>
</evidence>
<keyword evidence="10" id="KW-0966">Cell projection</keyword>
<dbReference type="InterPro" id="IPR001444">
    <property type="entry name" value="Flag_bb_rod_N"/>
</dbReference>
<evidence type="ECO:0000256" key="4">
    <source>
        <dbReference type="ARBA" id="ARBA00016244"/>
    </source>
</evidence>
<feature type="domain" description="Flagellar hook-associated protein FlgK helical" evidence="9">
    <location>
        <begin position="100"/>
        <end position="313"/>
    </location>
</feature>
<dbReference type="Proteomes" id="UP000064920">
    <property type="component" value="Chromosome"/>
</dbReference>
<keyword evidence="5" id="KW-0964">Secreted</keyword>
<keyword evidence="10" id="KW-0282">Flagellum</keyword>
<dbReference type="KEGG" id="cmar:IMCC12053_1750"/>
<dbReference type="GO" id="GO:0009424">
    <property type="term" value="C:bacterial-type flagellum hook"/>
    <property type="evidence" value="ECO:0007669"/>
    <property type="project" value="InterPro"/>
</dbReference>
<dbReference type="InterPro" id="IPR053927">
    <property type="entry name" value="FlgK_helical"/>
</dbReference>
<dbReference type="AlphaFoldDB" id="A0A0N9ZGL5"/>
<dbReference type="GO" id="GO:0009425">
    <property type="term" value="C:bacterial-type flagellum basal body"/>
    <property type="evidence" value="ECO:0007669"/>
    <property type="project" value="UniProtKB-SubCell"/>
</dbReference>
<sequence length="485" mass="51118">MSITNALSNALSGLNATTRAAGVVSSNVANAMTEGYGRREIELGTRQVGGQASGVSVVSVHRMTDPVVMGERRISDGLVALESTRVDYHDTISRALGQADDSGSITGLIVDLEASIIEASNHPESDAHLYEVSNSASALADKINRAADTISSVRQNADRDISNTVDRLQSALSKVVTMNVEIQENVSSGYDASGLIDQRQTIIDEISRIIPVKEVERENGMVSLYSPGGAILVSSKAATVDFTPIGKITPDMSVDPGILSGLTINGQPVSTRADKGPIAGGQLAGLFEIRDTLAPEAQTKLDAFTRDLMTRFEDPSMDPTLAAGMAGLFTDNDAPFDPAEELGLSNRISVNTAVDPRNGGELWHLRDGLGATSEGDAGDASLLQAMLANLQSGIATASGGFSAIERSSSSLSSDLFSFFETASLASESDLSFASAQQATLKSIELENGVDTDQELQKLLVIERSYAANAKVIETVEALFDQLMRI</sequence>